<keyword evidence="5" id="KW-0648">Protein biosynthesis</keyword>
<evidence type="ECO:0000256" key="1">
    <source>
        <dbReference type="ARBA" id="ARBA00004496"/>
    </source>
</evidence>
<feature type="compositionally biased region" description="Polar residues" evidence="7">
    <location>
        <begin position="127"/>
        <end position="138"/>
    </location>
</feature>
<dbReference type="EMBL" id="LSSK01000277">
    <property type="protein sequence ID" value="OMH83979.1"/>
    <property type="molecule type" value="Genomic_DNA"/>
</dbReference>
<comment type="subcellular location">
    <subcellularLocation>
        <location evidence="1">Cytoplasm</location>
    </subcellularLocation>
</comment>
<keyword evidence="3 6" id="KW-0820">tRNA-binding</keyword>
<dbReference type="CDD" id="cd02799">
    <property type="entry name" value="tRNA_bind_EMAP-II_like"/>
    <property type="match status" value="1"/>
</dbReference>
<dbReference type="Pfam" id="PF21972">
    <property type="entry name" value="Arc1p_N_like"/>
    <property type="match status" value="1"/>
</dbReference>
<dbReference type="Pfam" id="PF01588">
    <property type="entry name" value="tRNA_bind"/>
    <property type="match status" value="1"/>
</dbReference>
<evidence type="ECO:0000256" key="5">
    <source>
        <dbReference type="ARBA" id="ARBA00022917"/>
    </source>
</evidence>
<protein>
    <submittedName>
        <fullName evidence="9">tRNA-aminoacylation cofactor arc1</fullName>
    </submittedName>
</protein>
<evidence type="ECO:0000256" key="2">
    <source>
        <dbReference type="ARBA" id="ARBA00022490"/>
    </source>
</evidence>
<dbReference type="Gene3D" id="2.40.50.140">
    <property type="entry name" value="Nucleic acid-binding proteins"/>
    <property type="match status" value="1"/>
</dbReference>
<name>A0A1R1PSS6_ZANCU</name>
<dbReference type="PANTHER" id="PTHR11586:SF33">
    <property type="entry name" value="AMINOACYL TRNA SYNTHASE COMPLEX-INTERACTING MULTIFUNCTIONAL PROTEIN 1"/>
    <property type="match status" value="1"/>
</dbReference>
<evidence type="ECO:0000256" key="3">
    <source>
        <dbReference type="ARBA" id="ARBA00022555"/>
    </source>
</evidence>
<reference evidence="10" key="1">
    <citation type="submission" date="2017-01" db="EMBL/GenBank/DDBJ databases">
        <authorList>
            <person name="Wang Y."/>
            <person name="White M."/>
            <person name="Kvist S."/>
            <person name="Moncalvo J.-M."/>
        </authorList>
    </citation>
    <scope>NUCLEOTIDE SEQUENCE [LARGE SCALE GENOMIC DNA]</scope>
    <source>
        <strain evidence="10">COL-18-3</strain>
    </source>
</reference>
<accession>A0A1R1PSS6</accession>
<comment type="caution">
    <text evidence="9">The sequence shown here is derived from an EMBL/GenBank/DDBJ whole genome shotgun (WGS) entry which is preliminary data.</text>
</comment>
<evidence type="ECO:0000313" key="9">
    <source>
        <dbReference type="EMBL" id="OMH83979.1"/>
    </source>
</evidence>
<sequence length="337" mass="37146">MTQTKDKAMNTLAKHLGVKIAELSPKRCIEALNGIISKTDSLSSGESDSTKQQELNEHMKDKTYLVGEEMTVADLVMINKVSGYMKGLSKEERWSKNNFSRWYDLIQNSTDQEILSGLGVEKIKLAQPTQKSASTANPKASGEPKEKKKKEEKPKKEKAAKEAAVTVITPAMIDIRVGIIVSAEKHPDADSLYVEQIDVGEEQPRTVVSGLVKYMTLDELIGRKVLVVCNLKPASMRGVKSFAMVLCTSKDDKVEFVEPHLTSVPGDRAYFEGFSGIAPEPLLNPKKKIWETIQPGLFTNGSGEAGWYDADKKFHKLCVGSDGFVCKSKSITDGIMK</sequence>
<keyword evidence="2" id="KW-0963">Cytoplasm</keyword>
<dbReference type="GO" id="GO:0000049">
    <property type="term" value="F:tRNA binding"/>
    <property type="evidence" value="ECO:0007669"/>
    <property type="project" value="UniProtKB-UniRule"/>
</dbReference>
<keyword evidence="10" id="KW-1185">Reference proteome</keyword>
<dbReference type="SUPFAM" id="SSF50249">
    <property type="entry name" value="Nucleic acid-binding proteins"/>
    <property type="match status" value="1"/>
</dbReference>
<dbReference type="FunFam" id="2.40.50.140:FF:000047">
    <property type="entry name" value="tyrosine--tRNA ligase, cytoplasmic isoform X2"/>
    <property type="match status" value="1"/>
</dbReference>
<dbReference type="InterPro" id="IPR036282">
    <property type="entry name" value="Glutathione-S-Trfase_C_sf"/>
</dbReference>
<dbReference type="InterPro" id="IPR002547">
    <property type="entry name" value="tRNA-bd_dom"/>
</dbReference>
<evidence type="ECO:0000259" key="8">
    <source>
        <dbReference type="PROSITE" id="PS50886"/>
    </source>
</evidence>
<dbReference type="OrthoDB" id="19141at2759"/>
<dbReference type="InterPro" id="IPR053836">
    <property type="entry name" value="Arc1-like_N"/>
</dbReference>
<feature type="compositionally biased region" description="Basic and acidic residues" evidence="7">
    <location>
        <begin position="142"/>
        <end position="161"/>
    </location>
</feature>
<dbReference type="PANTHER" id="PTHR11586">
    <property type="entry name" value="TRNA-AMINOACYLATION COFACTOR ARC1 FAMILY MEMBER"/>
    <property type="match status" value="1"/>
</dbReference>
<evidence type="ECO:0000256" key="4">
    <source>
        <dbReference type="ARBA" id="ARBA00022884"/>
    </source>
</evidence>
<dbReference type="AlphaFoldDB" id="A0A1R1PSS6"/>
<dbReference type="PROSITE" id="PS50886">
    <property type="entry name" value="TRBD"/>
    <property type="match status" value="1"/>
</dbReference>
<dbReference type="InterPro" id="IPR012340">
    <property type="entry name" value="NA-bd_OB-fold"/>
</dbReference>
<dbReference type="GO" id="GO:0017102">
    <property type="term" value="C:methionyl glutamyl tRNA synthetase complex"/>
    <property type="evidence" value="ECO:0007669"/>
    <property type="project" value="TreeGrafter"/>
</dbReference>
<dbReference type="CDD" id="cd10289">
    <property type="entry name" value="GST_C_AaRS_like"/>
    <property type="match status" value="1"/>
</dbReference>
<dbReference type="SUPFAM" id="SSF47616">
    <property type="entry name" value="GST C-terminal domain-like"/>
    <property type="match status" value="1"/>
</dbReference>
<feature type="region of interest" description="Disordered" evidence="7">
    <location>
        <begin position="126"/>
        <end position="161"/>
    </location>
</feature>
<proteinExistence type="predicted"/>
<keyword evidence="4 6" id="KW-0694">RNA-binding</keyword>
<dbReference type="Gene3D" id="1.20.1050.10">
    <property type="match status" value="1"/>
</dbReference>
<dbReference type="GO" id="GO:0006412">
    <property type="term" value="P:translation"/>
    <property type="evidence" value="ECO:0007669"/>
    <property type="project" value="UniProtKB-KW"/>
</dbReference>
<evidence type="ECO:0000313" key="10">
    <source>
        <dbReference type="Proteomes" id="UP000188320"/>
    </source>
</evidence>
<dbReference type="Proteomes" id="UP000188320">
    <property type="component" value="Unassembled WGS sequence"/>
</dbReference>
<gene>
    <name evidence="9" type="ORF">AX774_g2526</name>
</gene>
<evidence type="ECO:0000256" key="7">
    <source>
        <dbReference type="SAM" id="MobiDB-lite"/>
    </source>
</evidence>
<evidence type="ECO:0000256" key="6">
    <source>
        <dbReference type="PROSITE-ProRule" id="PRU00209"/>
    </source>
</evidence>
<feature type="domain" description="TRNA-binding" evidence="8">
    <location>
        <begin position="169"/>
        <end position="270"/>
    </location>
</feature>
<dbReference type="InterPro" id="IPR051270">
    <property type="entry name" value="Tyrosine-tRNA_ligase_regulator"/>
</dbReference>
<organism evidence="9 10">
    <name type="scientific">Zancudomyces culisetae</name>
    <name type="common">Gut fungus</name>
    <name type="synonym">Smittium culisetae</name>
    <dbReference type="NCBI Taxonomy" id="1213189"/>
    <lineage>
        <taxon>Eukaryota</taxon>
        <taxon>Fungi</taxon>
        <taxon>Fungi incertae sedis</taxon>
        <taxon>Zoopagomycota</taxon>
        <taxon>Kickxellomycotina</taxon>
        <taxon>Harpellomycetes</taxon>
        <taxon>Harpellales</taxon>
        <taxon>Legeriomycetaceae</taxon>
        <taxon>Zancudomyces</taxon>
    </lineage>
</organism>